<evidence type="ECO:0000313" key="1">
    <source>
        <dbReference type="EMBL" id="PNP59394.1"/>
    </source>
</evidence>
<gene>
    <name evidence="1" type="ORF">THARTR1_00884</name>
</gene>
<comment type="caution">
    <text evidence="1">The sequence shown here is derived from an EMBL/GenBank/DDBJ whole genome shotgun (WGS) entry which is preliminary data.</text>
</comment>
<accession>A0A2K0UNP0</accession>
<proteinExistence type="predicted"/>
<protein>
    <submittedName>
        <fullName evidence="1">Uncharacterized protein</fullName>
    </submittedName>
</protein>
<dbReference type="Proteomes" id="UP000236290">
    <property type="component" value="Unassembled WGS sequence"/>
</dbReference>
<sequence length="55" mass="5832">MYGFPIAIRGPRSGCDTGPDRLAVVPNGMAQTRPVVRAATAKGGMTGDKLSSWRR</sequence>
<dbReference type="AlphaFoldDB" id="A0A2K0UNP0"/>
<evidence type="ECO:0000313" key="2">
    <source>
        <dbReference type="Proteomes" id="UP000236290"/>
    </source>
</evidence>
<dbReference type="EMBL" id="MTYI01000007">
    <property type="protein sequence ID" value="PNP59394.1"/>
    <property type="molecule type" value="Genomic_DNA"/>
</dbReference>
<organism evidence="1 2">
    <name type="scientific">Trichoderma harzianum</name>
    <name type="common">Hypocrea lixii</name>
    <dbReference type="NCBI Taxonomy" id="5544"/>
    <lineage>
        <taxon>Eukaryota</taxon>
        <taxon>Fungi</taxon>
        <taxon>Dikarya</taxon>
        <taxon>Ascomycota</taxon>
        <taxon>Pezizomycotina</taxon>
        <taxon>Sordariomycetes</taxon>
        <taxon>Hypocreomycetidae</taxon>
        <taxon>Hypocreales</taxon>
        <taxon>Hypocreaceae</taxon>
        <taxon>Trichoderma</taxon>
    </lineage>
</organism>
<name>A0A2K0UNP0_TRIHA</name>
<reference evidence="1 2" key="1">
    <citation type="submission" date="2017-02" db="EMBL/GenBank/DDBJ databases">
        <title>Genomes of Trichoderma spp. with biocontrol activity.</title>
        <authorList>
            <person name="Gardiner D."/>
            <person name="Kazan K."/>
            <person name="Vos C."/>
            <person name="Harvey P."/>
        </authorList>
    </citation>
    <scope>NUCLEOTIDE SEQUENCE [LARGE SCALE GENOMIC DNA]</scope>
    <source>
        <strain evidence="1 2">Tr1</strain>
    </source>
</reference>